<reference evidence="4" key="1">
    <citation type="submission" date="2010-07" db="EMBL/GenBank/DDBJ databases">
        <title>The genome sequence of Gaeumannomyces graminis var. tritici strain R3-111a-1.</title>
        <authorList>
            <consortium name="The Broad Institute Genome Sequencing Platform"/>
            <person name="Ma L.-J."/>
            <person name="Dead R."/>
            <person name="Young S."/>
            <person name="Zeng Q."/>
            <person name="Koehrsen M."/>
            <person name="Alvarado L."/>
            <person name="Berlin A."/>
            <person name="Chapman S.B."/>
            <person name="Chen Z."/>
            <person name="Freedman E."/>
            <person name="Gellesch M."/>
            <person name="Goldberg J."/>
            <person name="Griggs A."/>
            <person name="Gujja S."/>
            <person name="Heilman E.R."/>
            <person name="Heiman D."/>
            <person name="Hepburn T."/>
            <person name="Howarth C."/>
            <person name="Jen D."/>
            <person name="Larson L."/>
            <person name="Mehta T."/>
            <person name="Neiman D."/>
            <person name="Pearson M."/>
            <person name="Roberts A."/>
            <person name="Saif S."/>
            <person name="Shea T."/>
            <person name="Shenoy N."/>
            <person name="Sisk P."/>
            <person name="Stolte C."/>
            <person name="Sykes S."/>
            <person name="Walk T."/>
            <person name="White J."/>
            <person name="Yandava C."/>
            <person name="Haas B."/>
            <person name="Nusbaum C."/>
            <person name="Birren B."/>
        </authorList>
    </citation>
    <scope>NUCLEOTIDE SEQUENCE [LARGE SCALE GENOMIC DNA]</scope>
    <source>
        <strain evidence="4">R3-111a-1</strain>
    </source>
</reference>
<feature type="compositionally biased region" description="Polar residues" evidence="1">
    <location>
        <begin position="9"/>
        <end position="28"/>
    </location>
</feature>
<reference evidence="2" key="2">
    <citation type="submission" date="2010-07" db="EMBL/GenBank/DDBJ databases">
        <authorList>
            <consortium name="The Broad Institute Genome Sequencing Platform"/>
            <consortium name="Broad Institute Genome Sequencing Center for Infectious Disease"/>
            <person name="Ma L.-J."/>
            <person name="Dead R."/>
            <person name="Young S."/>
            <person name="Zeng Q."/>
            <person name="Koehrsen M."/>
            <person name="Alvarado L."/>
            <person name="Berlin A."/>
            <person name="Chapman S.B."/>
            <person name="Chen Z."/>
            <person name="Freedman E."/>
            <person name="Gellesch M."/>
            <person name="Goldberg J."/>
            <person name="Griggs A."/>
            <person name="Gujja S."/>
            <person name="Heilman E.R."/>
            <person name="Heiman D."/>
            <person name="Hepburn T."/>
            <person name="Howarth C."/>
            <person name="Jen D."/>
            <person name="Larson L."/>
            <person name="Mehta T."/>
            <person name="Neiman D."/>
            <person name="Pearson M."/>
            <person name="Roberts A."/>
            <person name="Saif S."/>
            <person name="Shea T."/>
            <person name="Shenoy N."/>
            <person name="Sisk P."/>
            <person name="Stolte C."/>
            <person name="Sykes S."/>
            <person name="Walk T."/>
            <person name="White J."/>
            <person name="Yandava C."/>
            <person name="Haas B."/>
            <person name="Nusbaum C."/>
            <person name="Birren B."/>
        </authorList>
    </citation>
    <scope>NUCLEOTIDE SEQUENCE</scope>
    <source>
        <strain evidence="2">R3-111a-1</strain>
    </source>
</reference>
<proteinExistence type="predicted"/>
<reference evidence="3" key="4">
    <citation type="journal article" date="2015" name="G3 (Bethesda)">
        <title>Genome sequences of three phytopathogenic species of the Magnaporthaceae family of fungi.</title>
        <authorList>
            <person name="Okagaki L.H."/>
            <person name="Nunes C.C."/>
            <person name="Sailsbery J."/>
            <person name="Clay B."/>
            <person name="Brown D."/>
            <person name="John T."/>
            <person name="Oh Y."/>
            <person name="Young N."/>
            <person name="Fitzgerald M."/>
            <person name="Haas B.J."/>
            <person name="Zeng Q."/>
            <person name="Young S."/>
            <person name="Adiconis X."/>
            <person name="Fan L."/>
            <person name="Levin J.Z."/>
            <person name="Mitchell T.K."/>
            <person name="Okubara P.A."/>
            <person name="Farman M.L."/>
            <person name="Kohn L.M."/>
            <person name="Birren B."/>
            <person name="Ma L.-J."/>
            <person name="Dean R.A."/>
        </authorList>
    </citation>
    <scope>NUCLEOTIDE SEQUENCE</scope>
    <source>
        <strain evidence="3">R3-111a-1</strain>
    </source>
</reference>
<accession>J3PK32</accession>
<dbReference type="Proteomes" id="UP000006039">
    <property type="component" value="Unassembled WGS sequence"/>
</dbReference>
<sequence length="127" mass="13344">MEEAVSKVSRATNPAKNHQPGQNSSRNTAFPAGLSMARRAPMATLSENLDSEASVTSRDAVAMLVAAKASHQIDRLSKMRTIFILSSALVVGHRVVRAAGSVIASLQTAFSETGPDMMDMAGIVTST</sequence>
<dbReference type="EMBL" id="GL385465">
    <property type="protein sequence ID" value="EJT68548.1"/>
    <property type="molecule type" value="Genomic_DNA"/>
</dbReference>
<dbReference type="GeneID" id="20354337"/>
<protein>
    <submittedName>
        <fullName evidence="2 3">Uncharacterized protein</fullName>
    </submittedName>
</protein>
<dbReference type="AlphaFoldDB" id="J3PK32"/>
<organism evidence="2">
    <name type="scientific">Gaeumannomyces tritici (strain R3-111a-1)</name>
    <name type="common">Wheat and barley take-all root rot fungus</name>
    <name type="synonym">Gaeumannomyces graminis var. tritici</name>
    <dbReference type="NCBI Taxonomy" id="644352"/>
    <lineage>
        <taxon>Eukaryota</taxon>
        <taxon>Fungi</taxon>
        <taxon>Dikarya</taxon>
        <taxon>Ascomycota</taxon>
        <taxon>Pezizomycotina</taxon>
        <taxon>Sordariomycetes</taxon>
        <taxon>Sordariomycetidae</taxon>
        <taxon>Magnaporthales</taxon>
        <taxon>Magnaporthaceae</taxon>
        <taxon>Gaeumannomyces</taxon>
    </lineage>
</organism>
<dbReference type="EnsemblFungi" id="EJT68548">
    <property type="protein sequence ID" value="EJT68548"/>
    <property type="gene ID" value="GGTG_13879"/>
</dbReference>
<reference evidence="3" key="5">
    <citation type="submission" date="2018-04" db="UniProtKB">
        <authorList>
            <consortium name="EnsemblFungi"/>
        </authorList>
    </citation>
    <scope>IDENTIFICATION</scope>
    <source>
        <strain evidence="3">R3-111a-1</strain>
    </source>
</reference>
<name>J3PK32_GAET3</name>
<keyword evidence="4" id="KW-1185">Reference proteome</keyword>
<gene>
    <name evidence="3" type="primary">20354337</name>
    <name evidence="2" type="ORF">GGTG_13879</name>
</gene>
<evidence type="ECO:0000313" key="2">
    <source>
        <dbReference type="EMBL" id="EJT68548.1"/>
    </source>
</evidence>
<dbReference type="RefSeq" id="XP_009230065.1">
    <property type="nucleotide sequence ID" value="XM_009231801.1"/>
</dbReference>
<feature type="region of interest" description="Disordered" evidence="1">
    <location>
        <begin position="1"/>
        <end position="33"/>
    </location>
</feature>
<reference evidence="2" key="3">
    <citation type="submission" date="2010-09" db="EMBL/GenBank/DDBJ databases">
        <title>Annotation of Gaeumannomyces graminis var. tritici R3-111a-1.</title>
        <authorList>
            <consortium name="The Broad Institute Genome Sequencing Platform"/>
            <person name="Ma L.-J."/>
            <person name="Dead R."/>
            <person name="Young S.K."/>
            <person name="Zeng Q."/>
            <person name="Gargeya S."/>
            <person name="Fitzgerald M."/>
            <person name="Haas B."/>
            <person name="Abouelleil A."/>
            <person name="Alvarado L."/>
            <person name="Arachchi H.M."/>
            <person name="Berlin A."/>
            <person name="Brown A."/>
            <person name="Chapman S.B."/>
            <person name="Chen Z."/>
            <person name="Dunbar C."/>
            <person name="Freedman E."/>
            <person name="Gearin G."/>
            <person name="Gellesch M."/>
            <person name="Goldberg J."/>
            <person name="Griggs A."/>
            <person name="Gujja S."/>
            <person name="Heiman D."/>
            <person name="Howarth C."/>
            <person name="Larson L."/>
            <person name="Lui A."/>
            <person name="MacDonald P.J.P."/>
            <person name="Mehta T."/>
            <person name="Montmayeur A."/>
            <person name="Murphy C."/>
            <person name="Neiman D."/>
            <person name="Pearson M."/>
            <person name="Priest M."/>
            <person name="Roberts A."/>
            <person name="Saif S."/>
            <person name="Shea T."/>
            <person name="Shenoy N."/>
            <person name="Sisk P."/>
            <person name="Stolte C."/>
            <person name="Sykes S."/>
            <person name="Yandava C."/>
            <person name="Wortman J."/>
            <person name="Nusbaum C."/>
            <person name="Birren B."/>
        </authorList>
    </citation>
    <scope>NUCLEOTIDE SEQUENCE</scope>
    <source>
        <strain evidence="2">R3-111a-1</strain>
    </source>
</reference>
<evidence type="ECO:0000256" key="1">
    <source>
        <dbReference type="SAM" id="MobiDB-lite"/>
    </source>
</evidence>
<dbReference type="VEuPathDB" id="FungiDB:GGTG_13879"/>
<dbReference type="HOGENOM" id="CLU_1970722_0_0_1"/>
<evidence type="ECO:0000313" key="3">
    <source>
        <dbReference type="EnsemblFungi" id="EJT68548"/>
    </source>
</evidence>
<evidence type="ECO:0000313" key="4">
    <source>
        <dbReference type="Proteomes" id="UP000006039"/>
    </source>
</evidence>